<organism evidence="2">
    <name type="scientific">marine sediment metagenome</name>
    <dbReference type="NCBI Taxonomy" id="412755"/>
    <lineage>
        <taxon>unclassified sequences</taxon>
        <taxon>metagenomes</taxon>
        <taxon>ecological metagenomes</taxon>
    </lineage>
</organism>
<dbReference type="SUPFAM" id="SSF54862">
    <property type="entry name" value="4Fe-4S ferredoxins"/>
    <property type="match status" value="1"/>
</dbReference>
<reference evidence="2" key="1">
    <citation type="journal article" date="2015" name="Nature">
        <title>Complex archaea that bridge the gap between prokaryotes and eukaryotes.</title>
        <authorList>
            <person name="Spang A."/>
            <person name="Saw J.H."/>
            <person name="Jorgensen S.L."/>
            <person name="Zaremba-Niedzwiedzka K."/>
            <person name="Martijn J."/>
            <person name="Lind A.E."/>
            <person name="van Eijk R."/>
            <person name="Schleper C."/>
            <person name="Guy L."/>
            <person name="Ettema T.J."/>
        </authorList>
    </citation>
    <scope>NUCLEOTIDE SEQUENCE</scope>
</reference>
<gene>
    <name evidence="2" type="ORF">LCGC14_1703840</name>
</gene>
<dbReference type="Pfam" id="PF12838">
    <property type="entry name" value="Fer4_7"/>
    <property type="match status" value="1"/>
</dbReference>
<name>A0A0F9HGV7_9ZZZZ</name>
<dbReference type="PROSITE" id="PS51379">
    <property type="entry name" value="4FE4S_FER_2"/>
    <property type="match status" value="2"/>
</dbReference>
<evidence type="ECO:0000259" key="1">
    <source>
        <dbReference type="PROSITE" id="PS51379"/>
    </source>
</evidence>
<dbReference type="AlphaFoldDB" id="A0A0F9HGV7"/>
<feature type="domain" description="4Fe-4S ferredoxin-type" evidence="1">
    <location>
        <begin position="279"/>
        <end position="308"/>
    </location>
</feature>
<accession>A0A0F9HGV7</accession>
<sequence>MSDTNSYIDLIEHYRNWIFGLPDSEFLQPMLEARFTPEDAQLLAQIPFIGHTVEKLSKKLSIPSKELTEKLDCFAKKGIVFRSIRGDEVRYSLCDSNFVFYRSTGWRTELDDWSHEMAESQVNYWINAYANEFLGHETLGLRAVPINKTIEDPRKVMPYEDIIKVIDNLDYYSVSMCPCASKYNITPDSHECSHNFERCLHFGDLGRYCVEEGLGREITKEETLEILKRAADEGLVHGVSNTQKNIDTICNCCSCCCIFLDSLVKMPGIIPRGHQPSNYTREIKEENCIACGVCVKSCPMNALQLKDKKVVFDPERCLGCGVCVHKCKQNATYLIHREGEQDIPKSGVEQATRYLTERGLDPNEVFKKNFIM</sequence>
<proteinExistence type="predicted"/>
<dbReference type="EMBL" id="LAZR01015095">
    <property type="protein sequence ID" value="KKM14666.1"/>
    <property type="molecule type" value="Genomic_DNA"/>
</dbReference>
<feature type="domain" description="4Fe-4S ferredoxin-type" evidence="1">
    <location>
        <begin position="309"/>
        <end position="337"/>
    </location>
</feature>
<protein>
    <recommendedName>
        <fullName evidence="1">4Fe-4S ferredoxin-type domain-containing protein</fullName>
    </recommendedName>
</protein>
<dbReference type="InterPro" id="IPR017896">
    <property type="entry name" value="4Fe4S_Fe-S-bd"/>
</dbReference>
<comment type="caution">
    <text evidence="2">The sequence shown here is derived from an EMBL/GenBank/DDBJ whole genome shotgun (WGS) entry which is preliminary data.</text>
</comment>
<dbReference type="Gene3D" id="3.30.70.20">
    <property type="match status" value="1"/>
</dbReference>
<evidence type="ECO:0000313" key="2">
    <source>
        <dbReference type="EMBL" id="KKM14666.1"/>
    </source>
</evidence>